<evidence type="ECO:0000259" key="1">
    <source>
        <dbReference type="Pfam" id="PF01471"/>
    </source>
</evidence>
<dbReference type="InterPro" id="IPR036365">
    <property type="entry name" value="PGBD-like_sf"/>
</dbReference>
<dbReference type="Gene3D" id="1.10.101.10">
    <property type="entry name" value="PGBD-like superfamily/PGBD"/>
    <property type="match status" value="1"/>
</dbReference>
<keyword evidence="3" id="KW-1185">Reference proteome</keyword>
<name>A0A1Z4V1Q7_9CYAN</name>
<sequence>MTEIGLLMMGVLNPKPLNIPHFLSQKIFPRENGIGLTNHQSNKLAVYPRITPPEFTQIGITSPNHLLILSFRRHKIFEQITQKQYPLNSFEIADTGNISITKKRGIPLSTRYPRTQNQPMPVISFGSSGISVRALQKLLIANGYGMTIDGVFGPVTETAVKAFQNRRRLSTDGVVGQKTWWELTM</sequence>
<dbReference type="EMBL" id="AP018316">
    <property type="protein sequence ID" value="BAZ85417.1"/>
    <property type="molecule type" value="Genomic_DNA"/>
</dbReference>
<dbReference type="AlphaFoldDB" id="A0A1Z4V1Q7"/>
<gene>
    <name evidence="2" type="ORF">NIES806_16200</name>
</gene>
<reference evidence="2 3" key="1">
    <citation type="submission" date="2017-06" db="EMBL/GenBank/DDBJ databases">
        <title>Genome sequencing of cyanobaciteial culture collection at National Institute for Environmental Studies (NIES).</title>
        <authorList>
            <person name="Hirose Y."/>
            <person name="Shimura Y."/>
            <person name="Fujisawa T."/>
            <person name="Nakamura Y."/>
            <person name="Kawachi M."/>
        </authorList>
    </citation>
    <scope>NUCLEOTIDE SEQUENCE [LARGE SCALE GENOMIC DNA]</scope>
    <source>
        <strain evidence="2 3">NIES-806</strain>
    </source>
</reference>
<dbReference type="SUPFAM" id="SSF47090">
    <property type="entry name" value="PGBD-like"/>
    <property type="match status" value="1"/>
</dbReference>
<evidence type="ECO:0000313" key="2">
    <source>
        <dbReference type="EMBL" id="BAZ85417.1"/>
    </source>
</evidence>
<feature type="domain" description="Peptidoglycan binding-like" evidence="1">
    <location>
        <begin position="131"/>
        <end position="180"/>
    </location>
</feature>
<proteinExistence type="predicted"/>
<dbReference type="InterPro" id="IPR036366">
    <property type="entry name" value="PGBDSf"/>
</dbReference>
<accession>A0A1Z4V1Q7</accession>
<dbReference type="Proteomes" id="UP000218702">
    <property type="component" value="Chromosome"/>
</dbReference>
<protein>
    <submittedName>
        <fullName evidence="2">Peptidoglycan-binding domain 1 protein</fullName>
    </submittedName>
</protein>
<dbReference type="InterPro" id="IPR002477">
    <property type="entry name" value="Peptidoglycan-bd-like"/>
</dbReference>
<dbReference type="KEGG" id="dcm:NIES806_16200"/>
<dbReference type="Pfam" id="PF01471">
    <property type="entry name" value="PG_binding_1"/>
    <property type="match status" value="1"/>
</dbReference>
<evidence type="ECO:0000313" key="3">
    <source>
        <dbReference type="Proteomes" id="UP000218702"/>
    </source>
</evidence>
<organism evidence="2 3">
    <name type="scientific">Dolichospermum compactum NIES-806</name>
    <dbReference type="NCBI Taxonomy" id="1973481"/>
    <lineage>
        <taxon>Bacteria</taxon>
        <taxon>Bacillati</taxon>
        <taxon>Cyanobacteriota</taxon>
        <taxon>Cyanophyceae</taxon>
        <taxon>Nostocales</taxon>
        <taxon>Aphanizomenonaceae</taxon>
        <taxon>Dolichospermum</taxon>
        <taxon>Dolichospermum compactum</taxon>
    </lineage>
</organism>
<dbReference type="RefSeq" id="WP_231940036.1">
    <property type="nucleotide sequence ID" value="NZ_AP018316.1"/>
</dbReference>